<dbReference type="SUPFAM" id="SSF47769">
    <property type="entry name" value="SAM/Pointed domain"/>
    <property type="match status" value="1"/>
</dbReference>
<evidence type="ECO:0000256" key="2">
    <source>
        <dbReference type="ARBA" id="ARBA00022771"/>
    </source>
</evidence>
<evidence type="ECO:0000313" key="8">
    <source>
        <dbReference type="Proteomes" id="UP000694865"/>
    </source>
</evidence>
<dbReference type="InterPro" id="IPR017907">
    <property type="entry name" value="Znf_RING_CS"/>
</dbReference>
<keyword evidence="5" id="KW-0472">Membrane</keyword>
<evidence type="ECO:0000256" key="4">
    <source>
        <dbReference type="PROSITE-ProRule" id="PRU00175"/>
    </source>
</evidence>
<evidence type="ECO:0000256" key="1">
    <source>
        <dbReference type="ARBA" id="ARBA00022723"/>
    </source>
</evidence>
<dbReference type="Gene3D" id="3.30.40.10">
    <property type="entry name" value="Zinc/RING finger domain, C3HC4 (zinc finger)"/>
    <property type="match status" value="1"/>
</dbReference>
<evidence type="ECO:0000259" key="7">
    <source>
        <dbReference type="PROSITE" id="PS50105"/>
    </source>
</evidence>
<organism evidence="8 9">
    <name type="scientific">Saccoglossus kowalevskii</name>
    <name type="common">Acorn worm</name>
    <dbReference type="NCBI Taxonomy" id="10224"/>
    <lineage>
        <taxon>Eukaryota</taxon>
        <taxon>Metazoa</taxon>
        <taxon>Hemichordata</taxon>
        <taxon>Enteropneusta</taxon>
        <taxon>Harrimaniidae</taxon>
        <taxon>Saccoglossus</taxon>
    </lineage>
</organism>
<dbReference type="InterPro" id="IPR018957">
    <property type="entry name" value="Znf_C3HC4_RING-type"/>
</dbReference>
<dbReference type="InterPro" id="IPR013083">
    <property type="entry name" value="Znf_RING/FYVE/PHD"/>
</dbReference>
<dbReference type="InterPro" id="IPR013761">
    <property type="entry name" value="SAM/pointed_sf"/>
</dbReference>
<feature type="domain" description="RING-type" evidence="6">
    <location>
        <begin position="59"/>
        <end position="99"/>
    </location>
</feature>
<accession>A0ABM0MF00</accession>
<dbReference type="SMART" id="SM00184">
    <property type="entry name" value="RING"/>
    <property type="match status" value="1"/>
</dbReference>
<dbReference type="Pfam" id="PF07647">
    <property type="entry name" value="SAM_2"/>
    <property type="match status" value="1"/>
</dbReference>
<keyword evidence="8" id="KW-1185">Reference proteome</keyword>
<dbReference type="PANTHER" id="PTHR15898:SF13">
    <property type="entry name" value="BIFUNCTIONAL APOPTOSIS REGULATOR"/>
    <property type="match status" value="1"/>
</dbReference>
<dbReference type="PROSITE" id="PS50089">
    <property type="entry name" value="ZF_RING_2"/>
    <property type="match status" value="1"/>
</dbReference>
<dbReference type="PROSITE" id="PS00518">
    <property type="entry name" value="ZF_RING_1"/>
    <property type="match status" value="1"/>
</dbReference>
<feature type="domain" description="SAM" evidence="7">
    <location>
        <begin position="197"/>
        <end position="261"/>
    </location>
</feature>
<dbReference type="PANTHER" id="PTHR15898">
    <property type="entry name" value="BIFUNCTIONAL APOPTOSIS REGULATOR"/>
    <property type="match status" value="1"/>
</dbReference>
<feature type="transmembrane region" description="Helical" evidence="5">
    <location>
        <begin position="162"/>
        <end position="182"/>
    </location>
</feature>
<sequence>MESRSVRFGQDSVSGDEDEQTFLEQNGVDDDPLQYDTVTTTNNRESTLRRTMSETIFNCGCCYELMVQPTTLNCGHSFCRLCLARWWKISNNTTCPGCRQQWNGFPHINIILRTTLEKMFPQNITSRREQLNNADNKSLLDEFEKFGKDVTKKQKKQSNSGFCSGVFFSLAIVLLLCLVWGFRDDDNLLVKKPVIKWTSSEVAEWVAEFGAWAIDNHYPEKFLTNNVDGRLLLGITEDDLKVPPFNINIQLYRRAIMSELRFSYDPTVEQWIDFIPKYIFFPYYLIARFTSNWIDVHDYTCWFIFVNCVLLTFIEATVFRWLWRQGLRSIPSAMRRHLLAMIGTTILVLMWPVIPFFICDSLFYWALYFTPVLNIEKILKILKG</sequence>
<dbReference type="RefSeq" id="XP_006818591.1">
    <property type="nucleotide sequence ID" value="XM_006818528.1"/>
</dbReference>
<dbReference type="Pfam" id="PF00097">
    <property type="entry name" value="zf-C3HC4"/>
    <property type="match status" value="1"/>
</dbReference>
<name>A0ABM0MF00_SACKO</name>
<dbReference type="GeneID" id="100368526"/>
<keyword evidence="5" id="KW-1133">Transmembrane helix</keyword>
<keyword evidence="1" id="KW-0479">Metal-binding</keyword>
<evidence type="ECO:0000256" key="3">
    <source>
        <dbReference type="ARBA" id="ARBA00022833"/>
    </source>
</evidence>
<evidence type="ECO:0000313" key="9">
    <source>
        <dbReference type="RefSeq" id="XP_006818591.1"/>
    </source>
</evidence>
<feature type="transmembrane region" description="Helical" evidence="5">
    <location>
        <begin position="302"/>
        <end position="323"/>
    </location>
</feature>
<dbReference type="Proteomes" id="UP000694865">
    <property type="component" value="Unplaced"/>
</dbReference>
<proteinExistence type="predicted"/>
<evidence type="ECO:0000256" key="5">
    <source>
        <dbReference type="SAM" id="Phobius"/>
    </source>
</evidence>
<keyword evidence="5" id="KW-0812">Transmembrane</keyword>
<dbReference type="PROSITE" id="PS50105">
    <property type="entry name" value="SAM_DOMAIN"/>
    <property type="match status" value="1"/>
</dbReference>
<protein>
    <submittedName>
        <fullName evidence="9">Bifunctional apoptosis regulator-like</fullName>
    </submittedName>
</protein>
<dbReference type="InterPro" id="IPR001841">
    <property type="entry name" value="Znf_RING"/>
</dbReference>
<dbReference type="Gene3D" id="1.10.150.50">
    <property type="entry name" value="Transcription Factor, Ets-1"/>
    <property type="match status" value="1"/>
</dbReference>
<gene>
    <name evidence="9" type="primary">LOC100368526</name>
</gene>
<keyword evidence="3" id="KW-0862">Zinc</keyword>
<dbReference type="CDD" id="cd09513">
    <property type="entry name" value="SAM_BAR"/>
    <property type="match status" value="1"/>
</dbReference>
<reference evidence="9" key="1">
    <citation type="submission" date="2025-08" db="UniProtKB">
        <authorList>
            <consortium name="RefSeq"/>
        </authorList>
    </citation>
    <scope>IDENTIFICATION</scope>
    <source>
        <tissue evidence="9">Testes</tissue>
    </source>
</reference>
<evidence type="ECO:0000259" key="6">
    <source>
        <dbReference type="PROSITE" id="PS50089"/>
    </source>
</evidence>
<keyword evidence="2 4" id="KW-0863">Zinc-finger</keyword>
<feature type="transmembrane region" description="Helical" evidence="5">
    <location>
        <begin position="344"/>
        <end position="367"/>
    </location>
</feature>
<dbReference type="CDD" id="cd16497">
    <property type="entry name" value="RING-HC_BAR"/>
    <property type="match status" value="1"/>
</dbReference>
<dbReference type="InterPro" id="IPR001660">
    <property type="entry name" value="SAM"/>
</dbReference>
<dbReference type="SUPFAM" id="SSF57850">
    <property type="entry name" value="RING/U-box"/>
    <property type="match status" value="1"/>
</dbReference>